<dbReference type="AlphaFoldDB" id="A0A9N9CRX5"/>
<keyword evidence="6 7" id="KW-0472">Membrane</keyword>
<protein>
    <submittedName>
        <fullName evidence="8">6898_t:CDS:1</fullName>
    </submittedName>
</protein>
<evidence type="ECO:0000256" key="1">
    <source>
        <dbReference type="ARBA" id="ARBA00004651"/>
    </source>
</evidence>
<dbReference type="GO" id="GO:0005886">
    <property type="term" value="C:plasma membrane"/>
    <property type="evidence" value="ECO:0007669"/>
    <property type="project" value="UniProtKB-SubCell"/>
</dbReference>
<evidence type="ECO:0000256" key="4">
    <source>
        <dbReference type="ARBA" id="ARBA00022692"/>
    </source>
</evidence>
<dbReference type="Proteomes" id="UP000789572">
    <property type="component" value="Unassembled WGS sequence"/>
</dbReference>
<dbReference type="OrthoDB" id="263957at2759"/>
<evidence type="ECO:0000256" key="7">
    <source>
        <dbReference type="SAM" id="Phobius"/>
    </source>
</evidence>
<organism evidence="8 9">
    <name type="scientific">Paraglomus occultum</name>
    <dbReference type="NCBI Taxonomy" id="144539"/>
    <lineage>
        <taxon>Eukaryota</taxon>
        <taxon>Fungi</taxon>
        <taxon>Fungi incertae sedis</taxon>
        <taxon>Mucoromycota</taxon>
        <taxon>Glomeromycotina</taxon>
        <taxon>Glomeromycetes</taxon>
        <taxon>Paraglomerales</taxon>
        <taxon>Paraglomeraceae</taxon>
        <taxon>Paraglomus</taxon>
    </lineage>
</organism>
<keyword evidence="5 7" id="KW-1133">Transmembrane helix</keyword>
<keyword evidence="2" id="KW-0813">Transport</keyword>
<dbReference type="PANTHER" id="PTHR23516:SF1">
    <property type="entry name" value="MOLYBDATE-ANION TRANSPORTER"/>
    <property type="match status" value="1"/>
</dbReference>
<dbReference type="Pfam" id="PF05631">
    <property type="entry name" value="MFS_5"/>
    <property type="match status" value="1"/>
</dbReference>
<evidence type="ECO:0000256" key="5">
    <source>
        <dbReference type="ARBA" id="ARBA00022989"/>
    </source>
</evidence>
<evidence type="ECO:0000256" key="3">
    <source>
        <dbReference type="ARBA" id="ARBA00022475"/>
    </source>
</evidence>
<dbReference type="InterPro" id="IPR008509">
    <property type="entry name" value="MOT2/MFSD5"/>
</dbReference>
<reference evidence="8" key="1">
    <citation type="submission" date="2021-06" db="EMBL/GenBank/DDBJ databases">
        <authorList>
            <person name="Kallberg Y."/>
            <person name="Tangrot J."/>
            <person name="Rosling A."/>
        </authorList>
    </citation>
    <scope>NUCLEOTIDE SEQUENCE</scope>
    <source>
        <strain evidence="8">IA702</strain>
    </source>
</reference>
<comment type="caution">
    <text evidence="8">The sequence shown here is derived from an EMBL/GenBank/DDBJ whole genome shotgun (WGS) entry which is preliminary data.</text>
</comment>
<evidence type="ECO:0000256" key="2">
    <source>
        <dbReference type="ARBA" id="ARBA00022448"/>
    </source>
</evidence>
<name>A0A9N9CRX5_9GLOM</name>
<comment type="subcellular location">
    <subcellularLocation>
        <location evidence="1">Cell membrane</location>
        <topology evidence="1">Multi-pass membrane protein</topology>
    </subcellularLocation>
</comment>
<dbReference type="EMBL" id="CAJVPJ010002064">
    <property type="protein sequence ID" value="CAG8612112.1"/>
    <property type="molecule type" value="Genomic_DNA"/>
</dbReference>
<sequence>MSTLNEYTQWFIALSVLCPSSRGFDATVDAHARIAREFSSFQLNYLFVYFLITAGDWLQGPYLYALYKSYEFSLTQIATLYVTGFVSSGLIGTFIGSAADK</sequence>
<evidence type="ECO:0000256" key="6">
    <source>
        <dbReference type="ARBA" id="ARBA00023136"/>
    </source>
</evidence>
<evidence type="ECO:0000313" key="9">
    <source>
        <dbReference type="Proteomes" id="UP000789572"/>
    </source>
</evidence>
<dbReference type="PANTHER" id="PTHR23516">
    <property type="entry name" value="SAM (S-ADENOSYL METHIONINE) TRANSPORTER"/>
    <property type="match status" value="1"/>
</dbReference>
<gene>
    <name evidence="8" type="ORF">POCULU_LOCUS7999</name>
</gene>
<keyword evidence="9" id="KW-1185">Reference proteome</keyword>
<keyword evidence="3" id="KW-1003">Cell membrane</keyword>
<feature type="transmembrane region" description="Helical" evidence="7">
    <location>
        <begin position="79"/>
        <end position="99"/>
    </location>
</feature>
<dbReference type="GO" id="GO:0015098">
    <property type="term" value="F:molybdate ion transmembrane transporter activity"/>
    <property type="evidence" value="ECO:0007669"/>
    <property type="project" value="InterPro"/>
</dbReference>
<accession>A0A9N9CRX5</accession>
<keyword evidence="4 7" id="KW-0812">Transmembrane</keyword>
<feature type="transmembrane region" description="Helical" evidence="7">
    <location>
        <begin position="47"/>
        <end position="67"/>
    </location>
</feature>
<proteinExistence type="predicted"/>
<evidence type="ECO:0000313" key="8">
    <source>
        <dbReference type="EMBL" id="CAG8612112.1"/>
    </source>
</evidence>